<organism evidence="1 2">
    <name type="scientific">Clostridium neuense</name>
    <dbReference type="NCBI Taxonomy" id="1728934"/>
    <lineage>
        <taxon>Bacteria</taxon>
        <taxon>Bacillati</taxon>
        <taxon>Bacillota</taxon>
        <taxon>Clostridia</taxon>
        <taxon>Eubacteriales</taxon>
        <taxon>Clostridiaceae</taxon>
        <taxon>Clostridium</taxon>
    </lineage>
</organism>
<sequence>MDDCPFLTTSDERVECFKECVFFKEKNNHNLCPFKRAEANKSNATALYEYVTMKDDENDIIEHYKKYVGSSL</sequence>
<dbReference type="RefSeq" id="WP_406788941.1">
    <property type="nucleotide sequence ID" value="NZ_JBJIAA010000016.1"/>
</dbReference>
<dbReference type="Proteomes" id="UP001623592">
    <property type="component" value="Unassembled WGS sequence"/>
</dbReference>
<evidence type="ECO:0000313" key="1">
    <source>
        <dbReference type="EMBL" id="MFL0252284.1"/>
    </source>
</evidence>
<keyword evidence="2" id="KW-1185">Reference proteome</keyword>
<name>A0ABW8TMS1_9CLOT</name>
<dbReference type="EMBL" id="JBJIAA010000016">
    <property type="protein sequence ID" value="MFL0252284.1"/>
    <property type="molecule type" value="Genomic_DNA"/>
</dbReference>
<comment type="caution">
    <text evidence="1">The sequence shown here is derived from an EMBL/GenBank/DDBJ whole genome shotgun (WGS) entry which is preliminary data.</text>
</comment>
<evidence type="ECO:0000313" key="2">
    <source>
        <dbReference type="Proteomes" id="UP001623592"/>
    </source>
</evidence>
<proteinExistence type="predicted"/>
<gene>
    <name evidence="1" type="ORF">ACJDT4_17865</name>
</gene>
<protein>
    <submittedName>
        <fullName evidence="1">Uncharacterized protein</fullName>
    </submittedName>
</protein>
<accession>A0ABW8TMS1</accession>
<reference evidence="1 2" key="1">
    <citation type="submission" date="2024-11" db="EMBL/GenBank/DDBJ databases">
        <authorList>
            <person name="Heng Y.C."/>
            <person name="Lim A.C.H."/>
            <person name="Lee J.K.Y."/>
            <person name="Kittelmann S."/>
        </authorList>
    </citation>
    <scope>NUCLEOTIDE SEQUENCE [LARGE SCALE GENOMIC DNA]</scope>
    <source>
        <strain evidence="1 2">WILCCON 0114</strain>
    </source>
</reference>